<evidence type="ECO:0000256" key="2">
    <source>
        <dbReference type="ARBA" id="ARBA00022679"/>
    </source>
</evidence>
<dbReference type="SUPFAM" id="SSF53756">
    <property type="entry name" value="UDP-Glycosyltransferase/glycogen phosphorylase"/>
    <property type="match status" value="1"/>
</dbReference>
<dbReference type="GO" id="GO:0008194">
    <property type="term" value="F:UDP-glycosyltransferase activity"/>
    <property type="evidence" value="ECO:0007669"/>
    <property type="project" value="InterPro"/>
</dbReference>
<keyword evidence="5" id="KW-1185">Reference proteome</keyword>
<protein>
    <recommendedName>
        <fullName evidence="6">UDP-glycosyltransferases domain-containing protein</fullName>
    </recommendedName>
</protein>
<dbReference type="FunFam" id="3.40.50.2000:FF:000237">
    <property type="entry name" value="Glycosyltransferase"/>
    <property type="match status" value="1"/>
</dbReference>
<gene>
    <name evidence="4" type="ORF">KP509_05G013800</name>
</gene>
<name>A0A8T2URD2_CERRI</name>
<dbReference type="CDD" id="cd03784">
    <property type="entry name" value="GT1_Gtf-like"/>
    <property type="match status" value="1"/>
</dbReference>
<dbReference type="Proteomes" id="UP000825935">
    <property type="component" value="Chromosome 5"/>
</dbReference>
<evidence type="ECO:0000256" key="1">
    <source>
        <dbReference type="ARBA" id="ARBA00009995"/>
    </source>
</evidence>
<dbReference type="Gene3D" id="3.40.50.2000">
    <property type="entry name" value="Glycogen Phosphorylase B"/>
    <property type="match status" value="2"/>
</dbReference>
<evidence type="ECO:0000256" key="3">
    <source>
        <dbReference type="RuleBase" id="RU003718"/>
    </source>
</evidence>
<evidence type="ECO:0008006" key="6">
    <source>
        <dbReference type="Google" id="ProtNLM"/>
    </source>
</evidence>
<dbReference type="OrthoDB" id="5835829at2759"/>
<dbReference type="InterPro" id="IPR035595">
    <property type="entry name" value="UDP_glycos_trans_CS"/>
</dbReference>
<comment type="similarity">
    <text evidence="1 3">Belongs to the UDP-glycosyltransferase family.</text>
</comment>
<sequence length="207" mass="23257">MHEEDERCIGWLDQQPTSSVLYISFGSTTKISKPQFEALMQGVIDSQQRFLWVMRPGLVDDIDCCSASKEIISRSGKRGFVVDWAPQLRVLSHSSVGGFLSHCGWNSTIESIANGVPILCWPYFADQPLNARFIVDVWRVGLEFKHTGEDGYLIESHEIETVIRSLMEGKEGSFVRENAHELKQKSSRCFDSSGSSLLKLTALINDL</sequence>
<dbReference type="PANTHER" id="PTHR48045:SF31">
    <property type="entry name" value="UDP-GLYCOSYLTRANSFERASE 76B1-LIKE"/>
    <property type="match status" value="1"/>
</dbReference>
<proteinExistence type="inferred from homology"/>
<dbReference type="PROSITE" id="PS00375">
    <property type="entry name" value="UDPGT"/>
    <property type="match status" value="1"/>
</dbReference>
<dbReference type="InterPro" id="IPR002213">
    <property type="entry name" value="UDP_glucos_trans"/>
</dbReference>
<dbReference type="PANTHER" id="PTHR48045">
    <property type="entry name" value="UDP-GLYCOSYLTRANSFERASE 72B1"/>
    <property type="match status" value="1"/>
</dbReference>
<accession>A0A8T2URD2</accession>
<reference evidence="4" key="1">
    <citation type="submission" date="2021-08" db="EMBL/GenBank/DDBJ databases">
        <title>WGS assembly of Ceratopteris richardii.</title>
        <authorList>
            <person name="Marchant D.B."/>
            <person name="Chen G."/>
            <person name="Jenkins J."/>
            <person name="Shu S."/>
            <person name="Leebens-Mack J."/>
            <person name="Grimwood J."/>
            <person name="Schmutz J."/>
            <person name="Soltis P."/>
            <person name="Soltis D."/>
            <person name="Chen Z.-H."/>
        </authorList>
    </citation>
    <scope>NUCLEOTIDE SEQUENCE</scope>
    <source>
        <strain evidence="4">Whitten #5841</strain>
        <tissue evidence="4">Leaf</tissue>
    </source>
</reference>
<keyword evidence="3" id="KW-0328">Glycosyltransferase</keyword>
<organism evidence="4 5">
    <name type="scientific">Ceratopteris richardii</name>
    <name type="common">Triangle waterfern</name>
    <dbReference type="NCBI Taxonomy" id="49495"/>
    <lineage>
        <taxon>Eukaryota</taxon>
        <taxon>Viridiplantae</taxon>
        <taxon>Streptophyta</taxon>
        <taxon>Embryophyta</taxon>
        <taxon>Tracheophyta</taxon>
        <taxon>Polypodiopsida</taxon>
        <taxon>Polypodiidae</taxon>
        <taxon>Polypodiales</taxon>
        <taxon>Pteridineae</taxon>
        <taxon>Pteridaceae</taxon>
        <taxon>Parkerioideae</taxon>
        <taxon>Ceratopteris</taxon>
    </lineage>
</organism>
<keyword evidence="2 3" id="KW-0808">Transferase</keyword>
<dbReference type="EMBL" id="CM035410">
    <property type="protein sequence ID" value="KAH7436323.1"/>
    <property type="molecule type" value="Genomic_DNA"/>
</dbReference>
<comment type="caution">
    <text evidence="4">The sequence shown here is derived from an EMBL/GenBank/DDBJ whole genome shotgun (WGS) entry which is preliminary data.</text>
</comment>
<evidence type="ECO:0000313" key="4">
    <source>
        <dbReference type="EMBL" id="KAH7436323.1"/>
    </source>
</evidence>
<dbReference type="AlphaFoldDB" id="A0A8T2URD2"/>
<evidence type="ECO:0000313" key="5">
    <source>
        <dbReference type="Proteomes" id="UP000825935"/>
    </source>
</evidence>
<dbReference type="Pfam" id="PF00201">
    <property type="entry name" value="UDPGT"/>
    <property type="match status" value="1"/>
</dbReference>